<evidence type="ECO:0000256" key="2">
    <source>
        <dbReference type="SAM" id="MobiDB-lite"/>
    </source>
</evidence>
<dbReference type="Pfam" id="PF22483">
    <property type="entry name" value="Mu-transpos_C_2"/>
    <property type="match status" value="1"/>
</dbReference>
<dbReference type="NCBIfam" id="NF033546">
    <property type="entry name" value="transpos_IS21"/>
    <property type="match status" value="1"/>
</dbReference>
<feature type="compositionally biased region" description="Basic and acidic residues" evidence="2">
    <location>
        <begin position="487"/>
        <end position="499"/>
    </location>
</feature>
<dbReference type="SUPFAM" id="SSF53098">
    <property type="entry name" value="Ribonuclease H-like"/>
    <property type="match status" value="1"/>
</dbReference>
<dbReference type="AlphaFoldDB" id="A0A285TPF2"/>
<keyword evidence="5" id="KW-1185">Reference proteome</keyword>
<dbReference type="RefSeq" id="WP_097075058.1">
    <property type="nucleotide sequence ID" value="NZ_OBMQ01000017.1"/>
</dbReference>
<evidence type="ECO:0000313" key="5">
    <source>
        <dbReference type="Proteomes" id="UP000219636"/>
    </source>
</evidence>
<sequence length="499" mass="58112">MLQVVEINYIRHEVNHKGRSYKEVAESVNHDQRTVKKYADLEEFPQKLKQKRKSPVLDAVKPILNSWLEEDLKMKKKFQRTAKRMYTQLVEEHGFKGSARTVRRYVSSRKEELKKEAESAVLPLEAHKGTAQVDFGKAPFKYAGEIIDLPFLVMSFPYSNTFYFQVFPSENTECLLEGLQRIFKRLGSVPKTIRFDNLSPAVKKIHAKGERELTDMFERFVLHYGFEYEFCNPGKGNEKGHVENMVKYSRNNYLLPALSLTDLNELNEQLWEKAEKDWERIHYEKKRKQSELHLESVAKHLVLPEKEFNCARIMTAKADKSGFVHIDSKLYSTSPRFAQKKVFVEVLYDEIRILNENYECIVKHPRLYGNQAKSMVWQPYLKLLAQRPKAIKYSGVYDHLPSEWQAYLKASTEDEQKAALSLLAELMTVATFGQLNEALMTASSNGHPSAEQIRQAFNAQKFNQQLYQDIQTSEEIPKLPEVTRGSSHYDDLFKMEEKS</sequence>
<name>A0A285TPF2_9BACL</name>
<dbReference type="PROSITE" id="PS50994">
    <property type="entry name" value="INTEGRASE"/>
    <property type="match status" value="1"/>
</dbReference>
<comment type="similarity">
    <text evidence="1">Belongs to the transposase IS21/IS408/IS1162 family.</text>
</comment>
<evidence type="ECO:0000256" key="1">
    <source>
        <dbReference type="ARBA" id="ARBA00009277"/>
    </source>
</evidence>
<dbReference type="Proteomes" id="UP000219636">
    <property type="component" value="Unassembled WGS sequence"/>
</dbReference>
<dbReference type="GO" id="GO:0015074">
    <property type="term" value="P:DNA integration"/>
    <property type="evidence" value="ECO:0007669"/>
    <property type="project" value="InterPro"/>
</dbReference>
<evidence type="ECO:0000313" key="4">
    <source>
        <dbReference type="EMBL" id="SOC24463.1"/>
    </source>
</evidence>
<dbReference type="EMBL" id="OBMQ01000017">
    <property type="protein sequence ID" value="SOC24463.1"/>
    <property type="molecule type" value="Genomic_DNA"/>
</dbReference>
<dbReference type="GO" id="GO:0003676">
    <property type="term" value="F:nucleic acid binding"/>
    <property type="evidence" value="ECO:0007669"/>
    <property type="project" value="InterPro"/>
</dbReference>
<dbReference type="PANTHER" id="PTHR35004">
    <property type="entry name" value="TRANSPOSASE RV3428C-RELATED"/>
    <property type="match status" value="1"/>
</dbReference>
<dbReference type="PANTHER" id="PTHR35004:SF7">
    <property type="entry name" value="INTEGRASE PROTEIN"/>
    <property type="match status" value="1"/>
</dbReference>
<dbReference type="Gene3D" id="3.30.420.10">
    <property type="entry name" value="Ribonuclease H-like superfamily/Ribonuclease H"/>
    <property type="match status" value="1"/>
</dbReference>
<organism evidence="4 5">
    <name type="scientific">Ureibacillus xyleni</name>
    <dbReference type="NCBI Taxonomy" id="614648"/>
    <lineage>
        <taxon>Bacteria</taxon>
        <taxon>Bacillati</taxon>
        <taxon>Bacillota</taxon>
        <taxon>Bacilli</taxon>
        <taxon>Bacillales</taxon>
        <taxon>Caryophanaceae</taxon>
        <taxon>Ureibacillus</taxon>
    </lineage>
</organism>
<gene>
    <name evidence="4" type="ORF">SAMN05880501_11733</name>
</gene>
<dbReference type="InterPro" id="IPR036397">
    <property type="entry name" value="RNaseH_sf"/>
</dbReference>
<evidence type="ECO:0000259" key="3">
    <source>
        <dbReference type="PROSITE" id="PS50994"/>
    </source>
</evidence>
<feature type="region of interest" description="Disordered" evidence="2">
    <location>
        <begin position="479"/>
        <end position="499"/>
    </location>
</feature>
<dbReference type="InterPro" id="IPR012337">
    <property type="entry name" value="RNaseH-like_sf"/>
</dbReference>
<accession>A0A285TPF2</accession>
<protein>
    <submittedName>
        <fullName evidence="4">Transposase</fullName>
    </submittedName>
</protein>
<dbReference type="InterPro" id="IPR054353">
    <property type="entry name" value="IstA-like_C"/>
</dbReference>
<reference evidence="5" key="1">
    <citation type="submission" date="2017-08" db="EMBL/GenBank/DDBJ databases">
        <authorList>
            <person name="Varghese N."/>
            <person name="Submissions S."/>
        </authorList>
    </citation>
    <scope>NUCLEOTIDE SEQUENCE [LARGE SCALE GENOMIC DNA]</scope>
    <source>
        <strain evidence="5">JC22</strain>
    </source>
</reference>
<dbReference type="OrthoDB" id="92877at2"/>
<dbReference type="InterPro" id="IPR001584">
    <property type="entry name" value="Integrase_cat-core"/>
</dbReference>
<feature type="domain" description="Integrase catalytic" evidence="3">
    <location>
        <begin position="119"/>
        <end position="270"/>
    </location>
</feature>
<proteinExistence type="inferred from homology"/>